<organism evidence="1 2">
    <name type="scientific">Athelia psychrophila</name>
    <dbReference type="NCBI Taxonomy" id="1759441"/>
    <lineage>
        <taxon>Eukaryota</taxon>
        <taxon>Fungi</taxon>
        <taxon>Dikarya</taxon>
        <taxon>Basidiomycota</taxon>
        <taxon>Agaricomycotina</taxon>
        <taxon>Agaricomycetes</taxon>
        <taxon>Agaricomycetidae</taxon>
        <taxon>Atheliales</taxon>
        <taxon>Atheliaceae</taxon>
        <taxon>Athelia</taxon>
    </lineage>
</organism>
<dbReference type="Proteomes" id="UP000076532">
    <property type="component" value="Unassembled WGS sequence"/>
</dbReference>
<dbReference type="EMBL" id="KV417671">
    <property type="protein sequence ID" value="KZP10953.1"/>
    <property type="molecule type" value="Genomic_DNA"/>
</dbReference>
<dbReference type="AlphaFoldDB" id="A0A165ZUX9"/>
<protein>
    <submittedName>
        <fullName evidence="1">Uncharacterized protein</fullName>
    </submittedName>
</protein>
<evidence type="ECO:0000313" key="1">
    <source>
        <dbReference type="EMBL" id="KZP10953.1"/>
    </source>
</evidence>
<gene>
    <name evidence="1" type="ORF">FIBSPDRAFT_872136</name>
</gene>
<proteinExistence type="predicted"/>
<dbReference type="STRING" id="436010.A0A165ZUX9"/>
<keyword evidence="2" id="KW-1185">Reference proteome</keyword>
<accession>A0A165ZUX9</accession>
<reference evidence="1 2" key="1">
    <citation type="journal article" date="2016" name="Mol. Biol. Evol.">
        <title>Comparative Genomics of Early-Diverging Mushroom-Forming Fungi Provides Insights into the Origins of Lignocellulose Decay Capabilities.</title>
        <authorList>
            <person name="Nagy L.G."/>
            <person name="Riley R."/>
            <person name="Tritt A."/>
            <person name="Adam C."/>
            <person name="Daum C."/>
            <person name="Floudas D."/>
            <person name="Sun H."/>
            <person name="Yadav J.S."/>
            <person name="Pangilinan J."/>
            <person name="Larsson K.H."/>
            <person name="Matsuura K."/>
            <person name="Barry K."/>
            <person name="Labutti K."/>
            <person name="Kuo R."/>
            <person name="Ohm R.A."/>
            <person name="Bhattacharya S.S."/>
            <person name="Shirouzu T."/>
            <person name="Yoshinaga Y."/>
            <person name="Martin F.M."/>
            <person name="Grigoriev I.V."/>
            <person name="Hibbett D.S."/>
        </authorList>
    </citation>
    <scope>NUCLEOTIDE SEQUENCE [LARGE SCALE GENOMIC DNA]</scope>
    <source>
        <strain evidence="1 2">CBS 109695</strain>
    </source>
</reference>
<sequence length="174" mass="19425">MSEAIIAPLVCENAKVVSLRGAQGVFSHVISVSKRRRGHSFTSARHARLRITVREVCVSFDDGRVDLTGYTECQTIAWKEGDHLTMCKLQQQERIGLSSKAASTHPGMPFDALLVQIDYTCHPETYAVVPLVGYDHGSPRQAALLHKVREDPRQYAVVEAIVTHRKYRQLLMAA</sequence>
<evidence type="ECO:0000313" key="2">
    <source>
        <dbReference type="Proteomes" id="UP000076532"/>
    </source>
</evidence>
<dbReference type="OrthoDB" id="3040823at2759"/>
<name>A0A165ZUX9_9AGAM</name>